<organism evidence="6 7">
    <name type="scientific">Alienimonas californiensis</name>
    <dbReference type="NCBI Taxonomy" id="2527989"/>
    <lineage>
        <taxon>Bacteria</taxon>
        <taxon>Pseudomonadati</taxon>
        <taxon>Planctomycetota</taxon>
        <taxon>Planctomycetia</taxon>
        <taxon>Planctomycetales</taxon>
        <taxon>Planctomycetaceae</taxon>
        <taxon>Alienimonas</taxon>
    </lineage>
</organism>
<dbReference type="PANTHER" id="PTHR23135:SF4">
    <property type="entry name" value="UDP-N-ACETYLMURAMOYL-L-ALANYL-D-GLUTAMATE--2,6-DIAMINOPIMELATE LIGASE MURE HOMOLOG, CHLOROPLASTIC"/>
    <property type="match status" value="1"/>
</dbReference>
<feature type="domain" description="Mur ligase central" evidence="5">
    <location>
        <begin position="103"/>
        <end position="312"/>
    </location>
</feature>
<dbReference type="SUPFAM" id="SSF53623">
    <property type="entry name" value="MurD-like peptide ligases, catalytic domain"/>
    <property type="match status" value="1"/>
</dbReference>
<dbReference type="NCBIfam" id="TIGR01085">
    <property type="entry name" value="murE"/>
    <property type="match status" value="1"/>
</dbReference>
<dbReference type="GO" id="GO:0008360">
    <property type="term" value="P:regulation of cell shape"/>
    <property type="evidence" value="ECO:0007669"/>
    <property type="project" value="UniProtKB-KW"/>
</dbReference>
<dbReference type="InterPro" id="IPR004101">
    <property type="entry name" value="Mur_ligase_C"/>
</dbReference>
<dbReference type="GO" id="GO:0009252">
    <property type="term" value="P:peptidoglycan biosynthetic process"/>
    <property type="evidence" value="ECO:0007669"/>
    <property type="project" value="UniProtKB-UniRule"/>
</dbReference>
<keyword evidence="2" id="KW-0460">Magnesium</keyword>
<feature type="binding site" evidence="2">
    <location>
        <position position="186"/>
    </location>
    <ligand>
        <name>UDP-N-acetyl-alpha-D-muramoyl-L-alanyl-D-glutamate</name>
        <dbReference type="ChEBI" id="CHEBI:83900"/>
    </ligand>
</feature>
<protein>
    <recommendedName>
        <fullName evidence="2">UDP-N-acetylmuramoyl-L-alanyl-D-glutamate--2,6-diaminopimelate ligase</fullName>
        <ecNumber evidence="2">6.3.2.13</ecNumber>
    </recommendedName>
    <alternativeName>
        <fullName evidence="2">Meso-A2pm-adding enzyme</fullName>
    </alternativeName>
    <alternativeName>
        <fullName evidence="2">Meso-diaminopimelate-adding enzyme</fullName>
    </alternativeName>
    <alternativeName>
        <fullName evidence="2">UDP-MurNAc-L-Ala-D-Glu:meso-diaminopimelate ligase</fullName>
    </alternativeName>
    <alternativeName>
        <fullName evidence="2">UDP-MurNAc-tripeptide synthetase</fullName>
    </alternativeName>
    <alternativeName>
        <fullName evidence="2">UDP-N-acetylmuramyl-tripeptide synthetase</fullName>
    </alternativeName>
</protein>
<dbReference type="KEGG" id="acaf:CA12_21700"/>
<feature type="binding site" evidence="2">
    <location>
        <position position="25"/>
    </location>
    <ligand>
        <name>UDP-N-acetyl-alpha-D-muramoyl-L-alanyl-D-glutamate</name>
        <dbReference type="ChEBI" id="CHEBI:83900"/>
    </ligand>
</feature>
<evidence type="ECO:0000313" key="6">
    <source>
        <dbReference type="EMBL" id="QDT16072.1"/>
    </source>
</evidence>
<evidence type="ECO:0000256" key="2">
    <source>
        <dbReference type="HAMAP-Rule" id="MF_00208"/>
    </source>
</evidence>
<feature type="binding site" evidence="2">
    <location>
        <position position="454"/>
    </location>
    <ligand>
        <name>meso-2,6-diaminopimelate</name>
        <dbReference type="ChEBI" id="CHEBI:57791"/>
    </ligand>
</feature>
<evidence type="ECO:0000256" key="3">
    <source>
        <dbReference type="RuleBase" id="RU004135"/>
    </source>
</evidence>
<keyword evidence="2" id="KW-0963">Cytoplasm</keyword>
<dbReference type="GO" id="GO:0000287">
    <property type="term" value="F:magnesium ion binding"/>
    <property type="evidence" value="ECO:0007669"/>
    <property type="project" value="UniProtKB-UniRule"/>
</dbReference>
<evidence type="ECO:0000313" key="7">
    <source>
        <dbReference type="Proteomes" id="UP000318741"/>
    </source>
</evidence>
<feature type="binding site" evidence="2">
    <location>
        <position position="458"/>
    </location>
    <ligand>
        <name>meso-2,6-diaminopimelate</name>
        <dbReference type="ChEBI" id="CHEBI:57791"/>
    </ligand>
</feature>
<dbReference type="GO" id="GO:0005737">
    <property type="term" value="C:cytoplasm"/>
    <property type="evidence" value="ECO:0007669"/>
    <property type="project" value="UniProtKB-SubCell"/>
</dbReference>
<sequence>MREILNRDDLGEAGEVPFTAATAFSGRVTPGALFAALPGTELHGAWFWEEAVDCGAAVVLTDEPLPECPLPVAVLKKRARPAWGEVCHVLHGRPSERLFVAGVTGTNGKSTVCWLLRSIFREAMRLEGKTRIAGLCGTIETDDGREIRPSKLTTPACEDLHAWLARCVAHGCEAASVELSSHALDQDRAAGLRLSAAVVTNVTRDHLDYHGSLEAVAEAKAKIADLLVGPNQIVLGEDAALVCGRLSARRELWTEGYGFSPNADSVITAVNCRSDGSTFTLKRRHGQAPARLAIPLLGRFNVLNAAAAAIAAESFSDEAVAAGLANVAPVPGRLEPIDCGQPFRVLVDYAHTPDGLRAVIDAVRPLCEGRLHLLVGAGGDRDRGKRAEMGAAAGLADRVVFTSDNPRSEDPHAILRDLAAGCPPTRFETIENRRAAIAATLAAAAPGDWVLVCGKGHETTQEIAGVFHPFDDRTVCREELAALGYGGDSPCSR</sequence>
<feature type="binding site" evidence="2">
    <location>
        <position position="180"/>
    </location>
    <ligand>
        <name>UDP-N-acetyl-alpha-D-muramoyl-L-alanyl-D-glutamate</name>
        <dbReference type="ChEBI" id="CHEBI:83900"/>
    </ligand>
</feature>
<dbReference type="PANTHER" id="PTHR23135">
    <property type="entry name" value="MUR LIGASE FAMILY MEMBER"/>
    <property type="match status" value="1"/>
</dbReference>
<feature type="binding site" evidence="2">
    <location>
        <begin position="153"/>
        <end position="154"/>
    </location>
    <ligand>
        <name>UDP-N-acetyl-alpha-D-muramoyl-L-alanyl-D-glutamate</name>
        <dbReference type="ChEBI" id="CHEBI:83900"/>
    </ligand>
</feature>
<accession>A0A517P9M7</accession>
<dbReference type="GO" id="GO:0071555">
    <property type="term" value="P:cell wall organization"/>
    <property type="evidence" value="ECO:0007669"/>
    <property type="project" value="UniProtKB-KW"/>
</dbReference>
<evidence type="ECO:0000259" key="5">
    <source>
        <dbReference type="Pfam" id="PF08245"/>
    </source>
</evidence>
<dbReference type="Gene3D" id="3.90.190.20">
    <property type="entry name" value="Mur ligase, C-terminal domain"/>
    <property type="match status" value="1"/>
</dbReference>
<dbReference type="HAMAP" id="MF_00208">
    <property type="entry name" value="MurE"/>
    <property type="match status" value="1"/>
</dbReference>
<keyword evidence="2" id="KW-0547">Nucleotide-binding</keyword>
<keyword evidence="2 3" id="KW-0133">Cell shape</keyword>
<feature type="binding site" evidence="2">
    <location>
        <position position="381"/>
    </location>
    <ligand>
        <name>meso-2,6-diaminopimelate</name>
        <dbReference type="ChEBI" id="CHEBI:57791"/>
    </ligand>
</feature>
<feature type="modified residue" description="N6-carboxylysine" evidence="2">
    <location>
        <position position="220"/>
    </location>
</feature>
<dbReference type="EMBL" id="CP036265">
    <property type="protein sequence ID" value="QDT16072.1"/>
    <property type="molecule type" value="Genomic_DNA"/>
</dbReference>
<feature type="short sequence motif" description="Meso-diaminopimelate recognition motif" evidence="2">
    <location>
        <begin position="404"/>
        <end position="407"/>
    </location>
</feature>
<gene>
    <name evidence="2 6" type="primary">murE</name>
    <name evidence="6" type="ORF">CA12_21700</name>
</gene>
<dbReference type="SUPFAM" id="SSF63418">
    <property type="entry name" value="MurE/MurF N-terminal domain"/>
    <property type="match status" value="1"/>
</dbReference>
<dbReference type="InterPro" id="IPR036615">
    <property type="entry name" value="Mur_ligase_C_dom_sf"/>
</dbReference>
<keyword evidence="7" id="KW-1185">Reference proteome</keyword>
<dbReference type="InterPro" id="IPR036565">
    <property type="entry name" value="Mur-like_cat_sf"/>
</dbReference>
<comment type="cofactor">
    <cofactor evidence="2">
        <name>Mg(2+)</name>
        <dbReference type="ChEBI" id="CHEBI:18420"/>
    </cofactor>
</comment>
<evidence type="ECO:0000256" key="1">
    <source>
        <dbReference type="ARBA" id="ARBA00005898"/>
    </source>
</evidence>
<dbReference type="SUPFAM" id="SSF53244">
    <property type="entry name" value="MurD-like peptide ligases, peptide-binding domain"/>
    <property type="match status" value="1"/>
</dbReference>
<dbReference type="EC" id="6.3.2.13" evidence="2"/>
<dbReference type="AlphaFoldDB" id="A0A517P9M7"/>
<reference evidence="6 7" key="1">
    <citation type="submission" date="2019-02" db="EMBL/GenBank/DDBJ databases">
        <title>Deep-cultivation of Planctomycetes and their phenomic and genomic characterization uncovers novel biology.</title>
        <authorList>
            <person name="Wiegand S."/>
            <person name="Jogler M."/>
            <person name="Boedeker C."/>
            <person name="Pinto D."/>
            <person name="Vollmers J."/>
            <person name="Rivas-Marin E."/>
            <person name="Kohn T."/>
            <person name="Peeters S.H."/>
            <person name="Heuer A."/>
            <person name="Rast P."/>
            <person name="Oberbeckmann S."/>
            <person name="Bunk B."/>
            <person name="Jeske O."/>
            <person name="Meyerdierks A."/>
            <person name="Storesund J.E."/>
            <person name="Kallscheuer N."/>
            <person name="Luecker S."/>
            <person name="Lage O.M."/>
            <person name="Pohl T."/>
            <person name="Merkel B.J."/>
            <person name="Hornburger P."/>
            <person name="Mueller R.-W."/>
            <person name="Bruemmer F."/>
            <person name="Labrenz M."/>
            <person name="Spormann A.M."/>
            <person name="Op den Camp H."/>
            <person name="Overmann J."/>
            <person name="Amann R."/>
            <person name="Jetten M.S.M."/>
            <person name="Mascher T."/>
            <person name="Medema M.H."/>
            <person name="Devos D.P."/>
            <person name="Kaster A.-K."/>
            <person name="Ovreas L."/>
            <person name="Rohde M."/>
            <person name="Galperin M.Y."/>
            <person name="Jogler C."/>
        </authorList>
    </citation>
    <scope>NUCLEOTIDE SEQUENCE [LARGE SCALE GENOMIC DNA]</scope>
    <source>
        <strain evidence="6 7">CA12</strain>
    </source>
</reference>
<comment type="catalytic activity">
    <reaction evidence="2">
        <text>UDP-N-acetyl-alpha-D-muramoyl-L-alanyl-D-glutamate + meso-2,6-diaminopimelate + ATP = UDP-N-acetyl-alpha-D-muramoyl-L-alanyl-gamma-D-glutamyl-meso-2,6-diaminopimelate + ADP + phosphate + H(+)</text>
        <dbReference type="Rhea" id="RHEA:23676"/>
        <dbReference type="ChEBI" id="CHEBI:15378"/>
        <dbReference type="ChEBI" id="CHEBI:30616"/>
        <dbReference type="ChEBI" id="CHEBI:43474"/>
        <dbReference type="ChEBI" id="CHEBI:57791"/>
        <dbReference type="ChEBI" id="CHEBI:83900"/>
        <dbReference type="ChEBI" id="CHEBI:83905"/>
        <dbReference type="ChEBI" id="CHEBI:456216"/>
        <dbReference type="EC" id="6.3.2.13"/>
    </reaction>
</comment>
<comment type="function">
    <text evidence="2">Catalyzes the addition of meso-diaminopimelic acid to the nucleotide precursor UDP-N-acetylmuramoyl-L-alanyl-D-glutamate (UMAG) in the biosynthesis of bacterial cell-wall peptidoglycan.</text>
</comment>
<dbReference type="Pfam" id="PF08245">
    <property type="entry name" value="Mur_ligase_M"/>
    <property type="match status" value="1"/>
</dbReference>
<feature type="domain" description="Mur ligase C-terminal" evidence="4">
    <location>
        <begin position="332"/>
        <end position="456"/>
    </location>
</feature>
<dbReference type="Proteomes" id="UP000318741">
    <property type="component" value="Chromosome"/>
</dbReference>
<comment type="caution">
    <text evidence="2">Lacks conserved residue(s) required for the propagation of feature annotation.</text>
</comment>
<feature type="binding site" evidence="2">
    <location>
        <position position="188"/>
    </location>
    <ligand>
        <name>UDP-N-acetyl-alpha-D-muramoyl-L-alanyl-D-glutamate</name>
        <dbReference type="ChEBI" id="CHEBI:83900"/>
    </ligand>
</feature>
<dbReference type="InterPro" id="IPR035911">
    <property type="entry name" value="MurE/MurF_N"/>
</dbReference>
<dbReference type="InterPro" id="IPR013221">
    <property type="entry name" value="Mur_ligase_cen"/>
</dbReference>
<feature type="binding site" evidence="2">
    <location>
        <begin position="105"/>
        <end position="111"/>
    </location>
    <ligand>
        <name>ATP</name>
        <dbReference type="ChEBI" id="CHEBI:30616"/>
    </ligand>
</feature>
<dbReference type="Pfam" id="PF02875">
    <property type="entry name" value="Mur_ligase_C"/>
    <property type="match status" value="1"/>
</dbReference>
<comment type="similarity">
    <text evidence="1 2">Belongs to the MurCDEF family. MurE subfamily.</text>
</comment>
<name>A0A517P9M7_9PLAN</name>
<keyword evidence="2" id="KW-0067">ATP-binding</keyword>
<dbReference type="UniPathway" id="UPA00219"/>
<feature type="binding site" evidence="2">
    <location>
        <begin position="404"/>
        <end position="407"/>
    </location>
    <ligand>
        <name>meso-2,6-diaminopimelate</name>
        <dbReference type="ChEBI" id="CHEBI:57791"/>
    </ligand>
</feature>
<dbReference type="GO" id="GO:0051301">
    <property type="term" value="P:cell division"/>
    <property type="evidence" value="ECO:0007669"/>
    <property type="project" value="UniProtKB-KW"/>
</dbReference>
<dbReference type="Gene3D" id="3.40.1390.10">
    <property type="entry name" value="MurE/MurF, N-terminal domain"/>
    <property type="match status" value="1"/>
</dbReference>
<keyword evidence="2 3" id="KW-0132">Cell division</keyword>
<comment type="pathway">
    <text evidence="2 3">Cell wall biogenesis; peptidoglycan biosynthesis.</text>
</comment>
<comment type="PTM">
    <text evidence="2">Carboxylation is probably crucial for Mg(2+) binding and, consequently, for the gamma-phosphate positioning of ATP.</text>
</comment>
<comment type="subcellular location">
    <subcellularLocation>
        <location evidence="2 3">Cytoplasm</location>
    </subcellularLocation>
</comment>
<keyword evidence="2 3" id="KW-0131">Cell cycle</keyword>
<dbReference type="GO" id="GO:0008765">
    <property type="term" value="F:UDP-N-acetylmuramoylalanyl-D-glutamate-2,6-diaminopimelate ligase activity"/>
    <property type="evidence" value="ECO:0007669"/>
    <property type="project" value="UniProtKB-UniRule"/>
</dbReference>
<keyword evidence="2 3" id="KW-0961">Cell wall biogenesis/degradation</keyword>
<keyword evidence="2 6" id="KW-0436">Ligase</keyword>
<dbReference type="GO" id="GO:0005524">
    <property type="term" value="F:ATP binding"/>
    <property type="evidence" value="ECO:0007669"/>
    <property type="project" value="UniProtKB-UniRule"/>
</dbReference>
<dbReference type="Gene3D" id="3.40.1190.10">
    <property type="entry name" value="Mur-like, catalytic domain"/>
    <property type="match status" value="1"/>
</dbReference>
<evidence type="ECO:0000259" key="4">
    <source>
        <dbReference type="Pfam" id="PF02875"/>
    </source>
</evidence>
<keyword evidence="2 3" id="KW-0573">Peptidoglycan synthesis</keyword>
<proteinExistence type="inferred from homology"/>
<dbReference type="NCBIfam" id="NF001126">
    <property type="entry name" value="PRK00139.1-4"/>
    <property type="match status" value="1"/>
</dbReference>
<dbReference type="InterPro" id="IPR005761">
    <property type="entry name" value="UDP-N-AcMur-Glu-dNH2Pim_ligase"/>
</dbReference>